<evidence type="ECO:0000313" key="2">
    <source>
        <dbReference type="EMBL" id="KAK8151762.1"/>
    </source>
</evidence>
<feature type="compositionally biased region" description="Basic and acidic residues" evidence="1">
    <location>
        <begin position="226"/>
        <end position="249"/>
    </location>
</feature>
<evidence type="ECO:0000313" key="3">
    <source>
        <dbReference type="Proteomes" id="UP001456524"/>
    </source>
</evidence>
<organism evidence="2 3">
    <name type="scientific">Phyllosticta citrichinensis</name>
    <dbReference type="NCBI Taxonomy" id="1130410"/>
    <lineage>
        <taxon>Eukaryota</taxon>
        <taxon>Fungi</taxon>
        <taxon>Dikarya</taxon>
        <taxon>Ascomycota</taxon>
        <taxon>Pezizomycotina</taxon>
        <taxon>Dothideomycetes</taxon>
        <taxon>Dothideomycetes incertae sedis</taxon>
        <taxon>Botryosphaeriales</taxon>
        <taxon>Phyllostictaceae</taxon>
        <taxon>Phyllosticta</taxon>
    </lineage>
</organism>
<gene>
    <name evidence="2" type="ORF">IWX90DRAFT_419275</name>
</gene>
<keyword evidence="3" id="KW-1185">Reference proteome</keyword>
<name>A0ABR1XF65_9PEZI</name>
<comment type="caution">
    <text evidence="2">The sequence shown here is derived from an EMBL/GenBank/DDBJ whole genome shotgun (WGS) entry which is preliminary data.</text>
</comment>
<evidence type="ECO:0000256" key="1">
    <source>
        <dbReference type="SAM" id="MobiDB-lite"/>
    </source>
</evidence>
<feature type="region of interest" description="Disordered" evidence="1">
    <location>
        <begin position="147"/>
        <end position="270"/>
    </location>
</feature>
<proteinExistence type="predicted"/>
<dbReference type="Proteomes" id="UP001456524">
    <property type="component" value="Unassembled WGS sequence"/>
</dbReference>
<protein>
    <submittedName>
        <fullName evidence="2">Uncharacterized protein</fullName>
    </submittedName>
</protein>
<accession>A0ABR1XF65</accession>
<reference evidence="2 3" key="1">
    <citation type="journal article" date="2022" name="G3 (Bethesda)">
        <title>Enemy or ally: a genomic approach to elucidate the lifestyle of Phyllosticta citrichinaensis.</title>
        <authorList>
            <person name="Buijs V.A."/>
            <person name="Groenewald J.Z."/>
            <person name="Haridas S."/>
            <person name="LaButti K.M."/>
            <person name="Lipzen A."/>
            <person name="Martin F.M."/>
            <person name="Barry K."/>
            <person name="Grigoriev I.V."/>
            <person name="Crous P.W."/>
            <person name="Seidl M.F."/>
        </authorList>
    </citation>
    <scope>NUCLEOTIDE SEQUENCE [LARGE SCALE GENOMIC DNA]</scope>
    <source>
        <strain evidence="2 3">CBS 129764</strain>
    </source>
</reference>
<dbReference type="EMBL" id="JBBWUH010000016">
    <property type="protein sequence ID" value="KAK8151762.1"/>
    <property type="molecule type" value="Genomic_DNA"/>
</dbReference>
<sequence length="341" mass="38344">MNREAANLPGEDEHANKAQAIHPGATTINSEMDEVEKGAEGEADTFDQILATSAAKLQLELRKKVTELARAREKASNLLVELEQKLQAEKQAGQARLEKAVQAEKRAGEARLEEAVEAERQAGEEKLERKLAEKDVQYLAEIRRLRDENRRLKNDQNASKAPRNHQLRPMSPVRREALSYCQIRRATGRQGRSETNQQITRDPSEPSRQENMVDHSDLSNQQIKVDPSDSPRQKNEFDHSDASDVEDHKPRIKRQRTSDDEASGQPIPQVPAPIAAAPAAAPAPVFVKEPTTPHERLNEAKTKLNALFLVHGNRMTATVLVERYPGRMQQAEEALKEIRRL</sequence>
<feature type="compositionally biased region" description="Basic and acidic residues" evidence="1">
    <location>
        <begin position="202"/>
        <end position="217"/>
    </location>
</feature>
<feature type="region of interest" description="Disordered" evidence="1">
    <location>
        <begin position="1"/>
        <end position="28"/>
    </location>
</feature>